<name>A0ABP0MWQ6_9DINO</name>
<evidence type="ECO:0000256" key="1">
    <source>
        <dbReference type="SAM" id="MobiDB-lite"/>
    </source>
</evidence>
<dbReference type="Proteomes" id="UP001642484">
    <property type="component" value="Unassembled WGS sequence"/>
</dbReference>
<sequence>MTQYSQCFVEVNLAKQPVLFKMLVELGHGPRRNEDGDLAVRVKEDRHRKPEEVVAALSQPRKPKEVKEVKEEGYPSVGRPRPQCRRRNSPSRGGLLPNSVPTWTGC</sequence>
<gene>
    <name evidence="2" type="ORF">CCMP2556_LOCUS27775</name>
</gene>
<feature type="compositionally biased region" description="Basic and acidic residues" evidence="1">
    <location>
        <begin position="62"/>
        <end position="73"/>
    </location>
</feature>
<comment type="caution">
    <text evidence="2">The sequence shown here is derived from an EMBL/GenBank/DDBJ whole genome shotgun (WGS) entry which is preliminary data.</text>
</comment>
<evidence type="ECO:0000313" key="2">
    <source>
        <dbReference type="EMBL" id="CAK9055936.1"/>
    </source>
</evidence>
<proteinExistence type="predicted"/>
<reference evidence="2 3" key="1">
    <citation type="submission" date="2024-02" db="EMBL/GenBank/DDBJ databases">
        <authorList>
            <person name="Chen Y."/>
            <person name="Shah S."/>
            <person name="Dougan E. K."/>
            <person name="Thang M."/>
            <person name="Chan C."/>
        </authorList>
    </citation>
    <scope>NUCLEOTIDE SEQUENCE [LARGE SCALE GENOMIC DNA]</scope>
</reference>
<keyword evidence="3" id="KW-1185">Reference proteome</keyword>
<accession>A0ABP0MWQ6</accession>
<feature type="region of interest" description="Disordered" evidence="1">
    <location>
        <begin position="44"/>
        <end position="106"/>
    </location>
</feature>
<dbReference type="EMBL" id="CAXAMN010020291">
    <property type="protein sequence ID" value="CAK9055936.1"/>
    <property type="molecule type" value="Genomic_DNA"/>
</dbReference>
<protein>
    <submittedName>
        <fullName evidence="2">Uncharacterized protein</fullName>
    </submittedName>
</protein>
<organism evidence="2 3">
    <name type="scientific">Durusdinium trenchii</name>
    <dbReference type="NCBI Taxonomy" id="1381693"/>
    <lineage>
        <taxon>Eukaryota</taxon>
        <taxon>Sar</taxon>
        <taxon>Alveolata</taxon>
        <taxon>Dinophyceae</taxon>
        <taxon>Suessiales</taxon>
        <taxon>Symbiodiniaceae</taxon>
        <taxon>Durusdinium</taxon>
    </lineage>
</organism>
<evidence type="ECO:0000313" key="3">
    <source>
        <dbReference type="Proteomes" id="UP001642484"/>
    </source>
</evidence>